<sequence length="61" mass="6825">MKLIWLWTCPLRAYQVSVVHGLCRCSVLARLPGQFLLGVWSNLFVSIALGDEDVFSEALAM</sequence>
<gene>
    <name evidence="1" type="ORF">DPMN_155566</name>
</gene>
<keyword evidence="2" id="KW-1185">Reference proteome</keyword>
<reference evidence="1" key="1">
    <citation type="journal article" date="2019" name="bioRxiv">
        <title>The Genome of the Zebra Mussel, Dreissena polymorpha: A Resource for Invasive Species Research.</title>
        <authorList>
            <person name="McCartney M.A."/>
            <person name="Auch B."/>
            <person name="Kono T."/>
            <person name="Mallez S."/>
            <person name="Zhang Y."/>
            <person name="Obille A."/>
            <person name="Becker A."/>
            <person name="Abrahante J.E."/>
            <person name="Garbe J."/>
            <person name="Badalamenti J.P."/>
            <person name="Herman A."/>
            <person name="Mangelson H."/>
            <person name="Liachko I."/>
            <person name="Sullivan S."/>
            <person name="Sone E.D."/>
            <person name="Koren S."/>
            <person name="Silverstein K.A.T."/>
            <person name="Beckman K.B."/>
            <person name="Gohl D.M."/>
        </authorList>
    </citation>
    <scope>NUCLEOTIDE SEQUENCE</scope>
    <source>
        <strain evidence="1">Duluth1</strain>
        <tissue evidence="1">Whole animal</tissue>
    </source>
</reference>
<reference evidence="1" key="2">
    <citation type="submission" date="2020-11" db="EMBL/GenBank/DDBJ databases">
        <authorList>
            <person name="McCartney M.A."/>
            <person name="Auch B."/>
            <person name="Kono T."/>
            <person name="Mallez S."/>
            <person name="Becker A."/>
            <person name="Gohl D.M."/>
            <person name="Silverstein K.A.T."/>
            <person name="Koren S."/>
            <person name="Bechman K.B."/>
            <person name="Herman A."/>
            <person name="Abrahante J.E."/>
            <person name="Garbe J."/>
        </authorList>
    </citation>
    <scope>NUCLEOTIDE SEQUENCE</scope>
    <source>
        <strain evidence="1">Duluth1</strain>
        <tissue evidence="1">Whole animal</tissue>
    </source>
</reference>
<dbReference type="AlphaFoldDB" id="A0A9D4JA28"/>
<comment type="caution">
    <text evidence="1">The sequence shown here is derived from an EMBL/GenBank/DDBJ whole genome shotgun (WGS) entry which is preliminary data.</text>
</comment>
<protein>
    <submittedName>
        <fullName evidence="1">Uncharacterized protein</fullName>
    </submittedName>
</protein>
<organism evidence="1 2">
    <name type="scientific">Dreissena polymorpha</name>
    <name type="common">Zebra mussel</name>
    <name type="synonym">Mytilus polymorpha</name>
    <dbReference type="NCBI Taxonomy" id="45954"/>
    <lineage>
        <taxon>Eukaryota</taxon>
        <taxon>Metazoa</taxon>
        <taxon>Spiralia</taxon>
        <taxon>Lophotrochozoa</taxon>
        <taxon>Mollusca</taxon>
        <taxon>Bivalvia</taxon>
        <taxon>Autobranchia</taxon>
        <taxon>Heteroconchia</taxon>
        <taxon>Euheterodonta</taxon>
        <taxon>Imparidentia</taxon>
        <taxon>Neoheterodontei</taxon>
        <taxon>Myida</taxon>
        <taxon>Dreissenoidea</taxon>
        <taxon>Dreissenidae</taxon>
        <taxon>Dreissena</taxon>
    </lineage>
</organism>
<dbReference type="Proteomes" id="UP000828390">
    <property type="component" value="Unassembled WGS sequence"/>
</dbReference>
<evidence type="ECO:0000313" key="2">
    <source>
        <dbReference type="Proteomes" id="UP000828390"/>
    </source>
</evidence>
<proteinExistence type="predicted"/>
<name>A0A9D4JA28_DREPO</name>
<dbReference type="EMBL" id="JAIWYP010000007">
    <property type="protein sequence ID" value="KAH3801904.1"/>
    <property type="molecule type" value="Genomic_DNA"/>
</dbReference>
<evidence type="ECO:0000313" key="1">
    <source>
        <dbReference type="EMBL" id="KAH3801904.1"/>
    </source>
</evidence>
<accession>A0A9D4JA28</accession>